<dbReference type="EMBL" id="LR746270">
    <property type="protein sequence ID" value="CAA7399630.1"/>
    <property type="molecule type" value="Genomic_DNA"/>
</dbReference>
<feature type="region of interest" description="Disordered" evidence="1">
    <location>
        <begin position="173"/>
        <end position="198"/>
    </location>
</feature>
<evidence type="ECO:0000313" key="3">
    <source>
        <dbReference type="EMBL" id="CAA7399630.1"/>
    </source>
</evidence>
<dbReference type="OrthoDB" id="1060596at2759"/>
<evidence type="ECO:0000313" key="2">
    <source>
        <dbReference type="EMBL" id="CAA2623651.1"/>
    </source>
</evidence>
<protein>
    <submittedName>
        <fullName evidence="3">Uncharacterized protein</fullName>
    </submittedName>
</protein>
<dbReference type="Proteomes" id="UP000663760">
    <property type="component" value="Chromosome 7"/>
</dbReference>
<keyword evidence="4" id="KW-1185">Reference proteome</keyword>
<proteinExistence type="predicted"/>
<dbReference type="PANTHER" id="PTHR36409:SF1">
    <property type="entry name" value="BLOC-1-RELATED COMPLEX SUBUNIT 5"/>
    <property type="match status" value="1"/>
</dbReference>
<gene>
    <name evidence="2" type="ORF">SI7747_07009571</name>
    <name evidence="3" type="ORF">SI8410_07010300</name>
</gene>
<dbReference type="EMBL" id="LR743594">
    <property type="protein sequence ID" value="CAA2623651.1"/>
    <property type="molecule type" value="Genomic_DNA"/>
</dbReference>
<organism evidence="3 4">
    <name type="scientific">Spirodela intermedia</name>
    <name type="common">Intermediate duckweed</name>
    <dbReference type="NCBI Taxonomy" id="51605"/>
    <lineage>
        <taxon>Eukaryota</taxon>
        <taxon>Viridiplantae</taxon>
        <taxon>Streptophyta</taxon>
        <taxon>Embryophyta</taxon>
        <taxon>Tracheophyta</taxon>
        <taxon>Spermatophyta</taxon>
        <taxon>Magnoliopsida</taxon>
        <taxon>Liliopsida</taxon>
        <taxon>Araceae</taxon>
        <taxon>Lemnoideae</taxon>
        <taxon>Spirodela</taxon>
    </lineage>
</organism>
<dbReference type="PANTHER" id="PTHR36409">
    <property type="entry name" value="EXPRESSED PROTEIN"/>
    <property type="match status" value="1"/>
</dbReference>
<accession>A0A7I8KPA0</accession>
<dbReference type="AlphaFoldDB" id="A0A7I8KPA0"/>
<sequence length="198" mass="21616">MGSVESSLAQSQSQLPIDEITTVSRRIEGADPLLEKLQALKIAEPLLISPPPSETSLTDILVRKPSSSSVSGSLNPQVLLELFSIYCEWQEGKTKNISGKQEEIENKIEVADALVLKLLKRFNYSVSAMKAAAHNLSEAHSLQVEVGELKGRLTEVMSNCDALCRRIAVDGPPQLQSSVRPFSSDDYAADRDRTGPPR</sequence>
<name>A0A7I8KPA0_SPIIN</name>
<reference evidence="3" key="1">
    <citation type="submission" date="2020-02" db="EMBL/GenBank/DDBJ databases">
        <authorList>
            <person name="Scholz U."/>
            <person name="Mascher M."/>
            <person name="Fiebig A."/>
        </authorList>
    </citation>
    <scope>NUCLEOTIDE SEQUENCE</scope>
</reference>
<evidence type="ECO:0000313" key="4">
    <source>
        <dbReference type="Proteomes" id="UP000663760"/>
    </source>
</evidence>
<evidence type="ECO:0000256" key="1">
    <source>
        <dbReference type="SAM" id="MobiDB-lite"/>
    </source>
</evidence>
<feature type="compositionally biased region" description="Basic and acidic residues" evidence="1">
    <location>
        <begin position="188"/>
        <end position="198"/>
    </location>
</feature>